<dbReference type="Pfam" id="PF00304">
    <property type="entry name" value="Gamma-thionin"/>
    <property type="match status" value="1"/>
</dbReference>
<dbReference type="InterPro" id="IPR008176">
    <property type="entry name" value="Defensin_plant"/>
</dbReference>
<protein>
    <recommendedName>
        <fullName evidence="6">Knottins-like domain-containing protein</fullName>
    </recommendedName>
</protein>
<evidence type="ECO:0000256" key="5">
    <source>
        <dbReference type="SAM" id="SignalP"/>
    </source>
</evidence>
<organism evidence="7 8">
    <name type="scientific">Cucumis sativus</name>
    <name type="common">Cucumber</name>
    <dbReference type="NCBI Taxonomy" id="3659"/>
    <lineage>
        <taxon>Eukaryota</taxon>
        <taxon>Viridiplantae</taxon>
        <taxon>Streptophyta</taxon>
        <taxon>Embryophyta</taxon>
        <taxon>Tracheophyta</taxon>
        <taxon>Spermatophyta</taxon>
        <taxon>Magnoliopsida</taxon>
        <taxon>eudicotyledons</taxon>
        <taxon>Gunneridae</taxon>
        <taxon>Pentapetalae</taxon>
        <taxon>rosids</taxon>
        <taxon>fabids</taxon>
        <taxon>Cucurbitales</taxon>
        <taxon>Cucurbitaceae</taxon>
        <taxon>Benincaseae</taxon>
        <taxon>Cucumis</taxon>
    </lineage>
</organism>
<proteinExistence type="predicted"/>
<reference evidence="7 8" key="3">
    <citation type="journal article" date="2010" name="BMC Genomics">
        <title>Transcriptome sequencing and comparative analysis of cucumber flowers with different sex types.</title>
        <authorList>
            <person name="Guo S."/>
            <person name="Zheng Y."/>
            <person name="Joung J.G."/>
            <person name="Liu S."/>
            <person name="Zhang Z."/>
            <person name="Crasta O.R."/>
            <person name="Sobral B.W."/>
            <person name="Xu Y."/>
            <person name="Huang S."/>
            <person name="Fei Z."/>
        </authorList>
    </citation>
    <scope>NUCLEOTIDE SEQUENCE [LARGE SCALE GENOMIC DNA]</scope>
    <source>
        <strain evidence="8">cv. 9930</strain>
    </source>
</reference>
<dbReference type="PANTHER" id="PTHR33147">
    <property type="entry name" value="DEFENSIN-LIKE PROTEIN 1"/>
    <property type="match status" value="1"/>
</dbReference>
<reference evidence="7 8" key="4">
    <citation type="journal article" date="2011" name="BMC Genomics">
        <title>RNA-Seq improves annotation of protein-coding genes in the cucumber genome.</title>
        <authorList>
            <person name="Li Z."/>
            <person name="Zhang Z."/>
            <person name="Yan P."/>
            <person name="Huang S."/>
            <person name="Fei Z."/>
            <person name="Lin K."/>
        </authorList>
    </citation>
    <scope>NUCLEOTIDE SEQUENCE [LARGE SCALE GENOMIC DNA]</scope>
    <source>
        <strain evidence="8">cv. 9930</strain>
    </source>
</reference>
<accession>A0A0A0LFX9</accession>
<dbReference type="OrthoDB" id="1851987at2759"/>
<name>A0A0A0LFX9_CUCSA</name>
<dbReference type="GO" id="GO:0031640">
    <property type="term" value="P:killing of cells of another organism"/>
    <property type="evidence" value="ECO:0007669"/>
    <property type="project" value="UniProtKB-KW"/>
</dbReference>
<feature type="domain" description="Knottins-like" evidence="6">
    <location>
        <begin position="36"/>
        <end position="84"/>
    </location>
</feature>
<dbReference type="PROSITE" id="PS00940">
    <property type="entry name" value="GAMMA_THIONIN"/>
    <property type="match status" value="1"/>
</dbReference>
<dbReference type="AlphaFoldDB" id="A0A0A0LFX9"/>
<dbReference type="OMA" id="VEARICQ"/>
<evidence type="ECO:0000313" key="8">
    <source>
        <dbReference type="Proteomes" id="UP000029981"/>
    </source>
</evidence>
<evidence type="ECO:0000313" key="7">
    <source>
        <dbReference type="EMBL" id="KGN59894.1"/>
    </source>
</evidence>
<keyword evidence="4" id="KW-1015">Disulfide bond</keyword>
<dbReference type="Gramene" id="KGN59894">
    <property type="protein sequence ID" value="KGN59894"/>
    <property type="gene ID" value="Csa_3G851940"/>
</dbReference>
<evidence type="ECO:0000256" key="3">
    <source>
        <dbReference type="ARBA" id="ARBA00022729"/>
    </source>
</evidence>
<keyword evidence="8" id="KW-1185">Reference proteome</keyword>
<dbReference type="InterPro" id="IPR036574">
    <property type="entry name" value="Scorpion_toxin-like_sf"/>
</dbReference>
<reference evidence="7 8" key="1">
    <citation type="journal article" date="2009" name="Nat. Genet.">
        <title>The genome of the cucumber, Cucumis sativus L.</title>
        <authorList>
            <person name="Huang S."/>
            <person name="Li R."/>
            <person name="Zhang Z."/>
            <person name="Li L."/>
            <person name="Gu X."/>
            <person name="Fan W."/>
            <person name="Lucas W.J."/>
            <person name="Wang X."/>
            <person name="Xie B."/>
            <person name="Ni P."/>
            <person name="Ren Y."/>
            <person name="Zhu H."/>
            <person name="Li J."/>
            <person name="Lin K."/>
            <person name="Jin W."/>
            <person name="Fei Z."/>
            <person name="Li G."/>
            <person name="Staub J."/>
            <person name="Kilian A."/>
            <person name="van der Vossen E.A."/>
            <person name="Wu Y."/>
            <person name="Guo J."/>
            <person name="He J."/>
            <person name="Jia Z."/>
            <person name="Ren Y."/>
            <person name="Tian G."/>
            <person name="Lu Y."/>
            <person name="Ruan J."/>
            <person name="Qian W."/>
            <person name="Wang M."/>
            <person name="Huang Q."/>
            <person name="Li B."/>
            <person name="Xuan Z."/>
            <person name="Cao J."/>
            <person name="Asan"/>
            <person name="Wu Z."/>
            <person name="Zhang J."/>
            <person name="Cai Q."/>
            <person name="Bai Y."/>
            <person name="Zhao B."/>
            <person name="Han Y."/>
            <person name="Li Y."/>
            <person name="Li X."/>
            <person name="Wang S."/>
            <person name="Shi Q."/>
            <person name="Liu S."/>
            <person name="Cho W.K."/>
            <person name="Kim J.Y."/>
            <person name="Xu Y."/>
            <person name="Heller-Uszynska K."/>
            <person name="Miao H."/>
            <person name="Cheng Z."/>
            <person name="Zhang S."/>
            <person name="Wu J."/>
            <person name="Yang Y."/>
            <person name="Kang H."/>
            <person name="Li M."/>
            <person name="Liang H."/>
            <person name="Ren X."/>
            <person name="Shi Z."/>
            <person name="Wen M."/>
            <person name="Jian M."/>
            <person name="Yang H."/>
            <person name="Zhang G."/>
            <person name="Yang Z."/>
            <person name="Chen R."/>
            <person name="Liu S."/>
            <person name="Li J."/>
            <person name="Ma L."/>
            <person name="Liu H."/>
            <person name="Zhou Y."/>
            <person name="Zhao J."/>
            <person name="Fang X."/>
            <person name="Li G."/>
            <person name="Fang L."/>
            <person name="Li Y."/>
            <person name="Liu D."/>
            <person name="Zheng H."/>
            <person name="Zhang Y."/>
            <person name="Qin N."/>
            <person name="Li Z."/>
            <person name="Yang G."/>
            <person name="Yang S."/>
            <person name="Bolund L."/>
            <person name="Kristiansen K."/>
            <person name="Zheng H."/>
            <person name="Li S."/>
            <person name="Zhang X."/>
            <person name="Yang H."/>
            <person name="Wang J."/>
            <person name="Sun R."/>
            <person name="Zhang B."/>
            <person name="Jiang S."/>
            <person name="Wang J."/>
            <person name="Du Y."/>
            <person name="Li S."/>
        </authorList>
    </citation>
    <scope>NUCLEOTIDE SEQUENCE [LARGE SCALE GENOMIC DNA]</scope>
    <source>
        <strain evidence="8">cv. 9930</strain>
    </source>
</reference>
<dbReference type="SUPFAM" id="SSF57095">
    <property type="entry name" value="Scorpion toxin-like"/>
    <property type="match status" value="1"/>
</dbReference>
<evidence type="ECO:0000256" key="4">
    <source>
        <dbReference type="ARBA" id="ARBA00023157"/>
    </source>
</evidence>
<dbReference type="Proteomes" id="UP000029981">
    <property type="component" value="Chromosome 3"/>
</dbReference>
<dbReference type="CDD" id="cd00107">
    <property type="entry name" value="Knot1"/>
    <property type="match status" value="1"/>
</dbReference>
<keyword evidence="3 5" id="KW-0732">Signal</keyword>
<dbReference type="EMBL" id="CM002924">
    <property type="protein sequence ID" value="KGN59894.1"/>
    <property type="molecule type" value="Genomic_DNA"/>
</dbReference>
<dbReference type="PANTHER" id="PTHR33147:SF46">
    <property type="entry name" value="DEFENSIN-LIKE PROTEIN 19"/>
    <property type="match status" value="1"/>
</dbReference>
<reference evidence="7 8" key="2">
    <citation type="journal article" date="2009" name="PLoS ONE">
        <title>An integrated genetic and cytogenetic map of the cucumber genome.</title>
        <authorList>
            <person name="Ren Y."/>
            <person name="Zhang Z."/>
            <person name="Liu J."/>
            <person name="Staub J.E."/>
            <person name="Han Y."/>
            <person name="Cheng Z."/>
            <person name="Li X."/>
            <person name="Lu J."/>
            <person name="Miao H."/>
            <person name="Kang H."/>
            <person name="Xie B."/>
            <person name="Gu X."/>
            <person name="Wang X."/>
            <person name="Du Y."/>
            <person name="Jin W."/>
            <person name="Huang S."/>
        </authorList>
    </citation>
    <scope>NUCLEOTIDE SEQUENCE [LARGE SCALE GENOMIC DNA]</scope>
    <source>
        <strain evidence="8">cv. 9930</strain>
    </source>
</reference>
<keyword evidence="2" id="KW-0295">Fungicide</keyword>
<dbReference type="InterPro" id="IPR003614">
    <property type="entry name" value="Knottins"/>
</dbReference>
<dbReference type="SMART" id="SM00505">
    <property type="entry name" value="Knot1"/>
    <property type="match status" value="1"/>
</dbReference>
<evidence type="ECO:0000259" key="6">
    <source>
        <dbReference type="SMART" id="SM00505"/>
    </source>
</evidence>
<dbReference type="Gene3D" id="3.30.30.10">
    <property type="entry name" value="Knottin, scorpion toxin-like"/>
    <property type="match status" value="1"/>
</dbReference>
<dbReference type="GO" id="GO:0006952">
    <property type="term" value="P:defense response"/>
    <property type="evidence" value="ECO:0000318"/>
    <property type="project" value="GO_Central"/>
</dbReference>
<dbReference type="KEGG" id="csv:101217065"/>
<dbReference type="GO" id="GO:0050832">
    <property type="term" value="P:defense response to fungus"/>
    <property type="evidence" value="ECO:0007669"/>
    <property type="project" value="UniProtKB-KW"/>
</dbReference>
<sequence>MAKVVGNSAKMIVALLFLLALMLSMNEKQGVVEAKVCERRSKTWSGWCGNTKHCDRQCKNWEGATHGACHAQFPGRACFCYFNC</sequence>
<dbReference type="eggNOG" id="ENOG502S7H9">
    <property type="taxonomic scope" value="Eukaryota"/>
</dbReference>
<evidence type="ECO:0000256" key="2">
    <source>
        <dbReference type="ARBA" id="ARBA00022577"/>
    </source>
</evidence>
<feature type="chain" id="PRO_5001966048" description="Knottins-like domain-containing protein" evidence="5">
    <location>
        <begin position="35"/>
        <end position="84"/>
    </location>
</feature>
<feature type="signal peptide" evidence="5">
    <location>
        <begin position="1"/>
        <end position="34"/>
    </location>
</feature>
<keyword evidence="1" id="KW-0929">Antimicrobial</keyword>
<gene>
    <name evidence="7" type="ORF">Csa_3G851940</name>
</gene>
<evidence type="ECO:0000256" key="1">
    <source>
        <dbReference type="ARBA" id="ARBA00022529"/>
    </source>
</evidence>